<evidence type="ECO:0000256" key="5">
    <source>
        <dbReference type="PIRSR" id="PIRSR601486-1"/>
    </source>
</evidence>
<comment type="caution">
    <text evidence="6">The sequence shown here is derived from an EMBL/GenBank/DDBJ whole genome shotgun (WGS) entry which is preliminary data.</text>
</comment>
<evidence type="ECO:0000313" key="7">
    <source>
        <dbReference type="Proteomes" id="UP000234845"/>
    </source>
</evidence>
<evidence type="ECO:0000256" key="3">
    <source>
        <dbReference type="ARBA" id="ARBA00022723"/>
    </source>
</evidence>
<organism evidence="6 7">
    <name type="scientific">Kineobactrum sediminis</name>
    <dbReference type="NCBI Taxonomy" id="1905677"/>
    <lineage>
        <taxon>Bacteria</taxon>
        <taxon>Pseudomonadati</taxon>
        <taxon>Pseudomonadota</taxon>
        <taxon>Gammaproteobacteria</taxon>
        <taxon>Cellvibrionales</taxon>
        <taxon>Halieaceae</taxon>
        <taxon>Kineobactrum</taxon>
    </lineage>
</organism>
<dbReference type="InterPro" id="IPR009050">
    <property type="entry name" value="Globin-like_sf"/>
</dbReference>
<dbReference type="GO" id="GO:0019825">
    <property type="term" value="F:oxygen binding"/>
    <property type="evidence" value="ECO:0007669"/>
    <property type="project" value="InterPro"/>
</dbReference>
<keyword evidence="7" id="KW-1185">Reference proteome</keyword>
<dbReference type="InterPro" id="IPR012292">
    <property type="entry name" value="Globin/Proto"/>
</dbReference>
<dbReference type="SUPFAM" id="SSF46458">
    <property type="entry name" value="Globin-like"/>
    <property type="match status" value="1"/>
</dbReference>
<dbReference type="Gene3D" id="1.10.490.10">
    <property type="entry name" value="Globins"/>
    <property type="match status" value="1"/>
</dbReference>
<dbReference type="EMBL" id="PKLZ01000008">
    <property type="protein sequence ID" value="PLW82463.1"/>
    <property type="molecule type" value="Genomic_DNA"/>
</dbReference>
<evidence type="ECO:0000256" key="2">
    <source>
        <dbReference type="ARBA" id="ARBA00022617"/>
    </source>
</evidence>
<gene>
    <name evidence="6" type="ORF">CWI75_11965</name>
</gene>
<accession>A0A2N5Y250</accession>
<dbReference type="AlphaFoldDB" id="A0A2N5Y250"/>
<protein>
    <submittedName>
        <fullName evidence="6">Group 1 truncated hemoglobin</fullName>
    </submittedName>
</protein>
<name>A0A2N5Y250_9GAMM</name>
<proteinExistence type="predicted"/>
<reference evidence="7" key="1">
    <citation type="submission" date="2017-11" db="EMBL/GenBank/DDBJ databases">
        <title>The draft genome sequence of Chromatocurvus sp. F02.</title>
        <authorList>
            <person name="Du Z.-J."/>
            <person name="Chang Y.-Q."/>
        </authorList>
    </citation>
    <scope>NUCLEOTIDE SEQUENCE [LARGE SCALE GENOMIC DNA]</scope>
    <source>
        <strain evidence="7">F02</strain>
    </source>
</reference>
<keyword evidence="2 5" id="KW-0349">Heme</keyword>
<dbReference type="CDD" id="cd00454">
    <property type="entry name" value="TrHb1_N"/>
    <property type="match status" value="1"/>
</dbReference>
<evidence type="ECO:0000313" key="6">
    <source>
        <dbReference type="EMBL" id="PLW82463.1"/>
    </source>
</evidence>
<dbReference type="Pfam" id="PF01152">
    <property type="entry name" value="Bac_globin"/>
    <property type="match status" value="1"/>
</dbReference>
<dbReference type="InterPro" id="IPR001486">
    <property type="entry name" value="Hemoglobin_trunc"/>
</dbReference>
<sequence length="136" mass="14986">MFIILQGGCAGTTEDNVPEQTLYHQLGGMPGIDRIVAGLLWEIAEDSRILPLFTKTNITRFQEKLAEQLCDIADGPCTYTGDTMKEAHRRLAVTPAQFNNLVDGLIRVMEREGISVGAQNALLQRLALMHGDIVFS</sequence>
<keyword evidence="4 5" id="KW-0408">Iron</keyword>
<feature type="binding site" description="distal binding residue" evidence="5">
    <location>
        <position position="88"/>
    </location>
    <ligand>
        <name>heme</name>
        <dbReference type="ChEBI" id="CHEBI:30413"/>
    </ligand>
    <ligandPart>
        <name>Fe</name>
        <dbReference type="ChEBI" id="CHEBI:18248"/>
    </ligandPart>
</feature>
<dbReference type="Proteomes" id="UP000234845">
    <property type="component" value="Unassembled WGS sequence"/>
</dbReference>
<dbReference type="GO" id="GO:0046872">
    <property type="term" value="F:metal ion binding"/>
    <property type="evidence" value="ECO:0007669"/>
    <property type="project" value="UniProtKB-KW"/>
</dbReference>
<evidence type="ECO:0000256" key="1">
    <source>
        <dbReference type="ARBA" id="ARBA00022448"/>
    </source>
</evidence>
<keyword evidence="3 5" id="KW-0479">Metal-binding</keyword>
<dbReference type="GO" id="GO:0020037">
    <property type="term" value="F:heme binding"/>
    <property type="evidence" value="ECO:0007669"/>
    <property type="project" value="InterPro"/>
</dbReference>
<evidence type="ECO:0000256" key="4">
    <source>
        <dbReference type="ARBA" id="ARBA00023004"/>
    </source>
</evidence>
<keyword evidence="1" id="KW-0813">Transport</keyword>